<dbReference type="AlphaFoldDB" id="A0A6M3KZ54"/>
<evidence type="ECO:0000313" key="1">
    <source>
        <dbReference type="EMBL" id="QJA86851.1"/>
    </source>
</evidence>
<protein>
    <submittedName>
        <fullName evidence="1">Uncharacterized protein</fullName>
    </submittedName>
</protein>
<gene>
    <name evidence="1" type="ORF">MM415B03112_0008</name>
</gene>
<proteinExistence type="predicted"/>
<name>A0A6M3KZ54_9ZZZZ</name>
<sequence length="52" mass="6285">MTPLVTPRKPLEYLVCNRRKGKPRKPVAVCRKCDRRGKCKDFQRWEQRDLLD</sequence>
<dbReference type="EMBL" id="MT142663">
    <property type="protein sequence ID" value="QJA86851.1"/>
    <property type="molecule type" value="Genomic_DNA"/>
</dbReference>
<accession>A0A6M3KZ54</accession>
<reference evidence="1" key="1">
    <citation type="submission" date="2020-03" db="EMBL/GenBank/DDBJ databases">
        <title>The deep terrestrial virosphere.</title>
        <authorList>
            <person name="Holmfeldt K."/>
            <person name="Nilsson E."/>
            <person name="Simone D."/>
            <person name="Lopez-Fernandez M."/>
            <person name="Wu X."/>
            <person name="de Brujin I."/>
            <person name="Lundin D."/>
            <person name="Andersson A."/>
            <person name="Bertilsson S."/>
            <person name="Dopson M."/>
        </authorList>
    </citation>
    <scope>NUCLEOTIDE SEQUENCE</scope>
    <source>
        <strain evidence="1">MM415B03112</strain>
    </source>
</reference>
<organism evidence="1">
    <name type="scientific">viral metagenome</name>
    <dbReference type="NCBI Taxonomy" id="1070528"/>
    <lineage>
        <taxon>unclassified sequences</taxon>
        <taxon>metagenomes</taxon>
        <taxon>organismal metagenomes</taxon>
    </lineage>
</organism>